<dbReference type="Proteomes" id="UP000324897">
    <property type="component" value="Chromosome 2"/>
</dbReference>
<evidence type="ECO:0000256" key="2">
    <source>
        <dbReference type="ARBA" id="ARBA00022833"/>
    </source>
</evidence>
<proteinExistence type="predicted"/>
<keyword evidence="5" id="KW-1185">Reference proteome</keyword>
<feature type="non-terminal residue" evidence="4">
    <location>
        <position position="1"/>
    </location>
</feature>
<evidence type="ECO:0000313" key="4">
    <source>
        <dbReference type="EMBL" id="TVU25835.1"/>
    </source>
</evidence>
<dbReference type="GO" id="GO:0016616">
    <property type="term" value="F:oxidoreductase activity, acting on the CH-OH group of donors, NAD or NADP as acceptor"/>
    <property type="evidence" value="ECO:0007669"/>
    <property type="project" value="InterPro"/>
</dbReference>
<dbReference type="GO" id="GO:0046872">
    <property type="term" value="F:metal ion binding"/>
    <property type="evidence" value="ECO:0007669"/>
    <property type="project" value="UniProtKB-KW"/>
</dbReference>
<evidence type="ECO:0000256" key="3">
    <source>
        <dbReference type="ARBA" id="ARBA00023002"/>
    </source>
</evidence>
<dbReference type="Gramene" id="TVU25835">
    <property type="protein sequence ID" value="TVU25835"/>
    <property type="gene ID" value="EJB05_28345"/>
</dbReference>
<keyword evidence="2" id="KW-0862">Zinc</keyword>
<dbReference type="Gene3D" id="3.40.50.720">
    <property type="entry name" value="NAD(P)-binding Rossmann-like Domain"/>
    <property type="match status" value="1"/>
</dbReference>
<protein>
    <submittedName>
        <fullName evidence="4">Uncharacterized protein</fullName>
    </submittedName>
</protein>
<dbReference type="PANTHER" id="PTHR42683">
    <property type="entry name" value="ALDEHYDE REDUCTASE"/>
    <property type="match status" value="1"/>
</dbReference>
<accession>A0A5J9UQP8</accession>
<dbReference type="EMBL" id="RWGY01000013">
    <property type="protein sequence ID" value="TVU25835.1"/>
    <property type="molecule type" value="Genomic_DNA"/>
</dbReference>
<organism evidence="4 5">
    <name type="scientific">Eragrostis curvula</name>
    <name type="common">weeping love grass</name>
    <dbReference type="NCBI Taxonomy" id="38414"/>
    <lineage>
        <taxon>Eukaryota</taxon>
        <taxon>Viridiplantae</taxon>
        <taxon>Streptophyta</taxon>
        <taxon>Embryophyta</taxon>
        <taxon>Tracheophyta</taxon>
        <taxon>Spermatophyta</taxon>
        <taxon>Magnoliopsida</taxon>
        <taxon>Liliopsida</taxon>
        <taxon>Poales</taxon>
        <taxon>Poaceae</taxon>
        <taxon>PACMAD clade</taxon>
        <taxon>Chloridoideae</taxon>
        <taxon>Eragrostideae</taxon>
        <taxon>Eragrostidinae</taxon>
        <taxon>Eragrostis</taxon>
    </lineage>
</organism>
<comment type="caution">
    <text evidence="4">The sequence shown here is derived from an EMBL/GenBank/DDBJ whole genome shotgun (WGS) entry which is preliminary data.</text>
</comment>
<dbReference type="OrthoDB" id="779048at2759"/>
<evidence type="ECO:0000256" key="1">
    <source>
        <dbReference type="ARBA" id="ARBA00022723"/>
    </source>
</evidence>
<name>A0A5J9UQP8_9POAL</name>
<gene>
    <name evidence="4" type="ORF">EJB05_28345</name>
</gene>
<dbReference type="AlphaFoldDB" id="A0A5J9UQP8"/>
<keyword evidence="1" id="KW-0479">Metal-binding</keyword>
<evidence type="ECO:0000313" key="5">
    <source>
        <dbReference type="Proteomes" id="UP000324897"/>
    </source>
</evidence>
<reference evidence="4 5" key="1">
    <citation type="journal article" date="2019" name="Sci. Rep.">
        <title>A high-quality genome of Eragrostis curvula grass provides insights into Poaceae evolution and supports new strategies to enhance forage quality.</title>
        <authorList>
            <person name="Carballo J."/>
            <person name="Santos B.A.C.M."/>
            <person name="Zappacosta D."/>
            <person name="Garbus I."/>
            <person name="Selva J.P."/>
            <person name="Gallo C.A."/>
            <person name="Diaz A."/>
            <person name="Albertini E."/>
            <person name="Caccamo M."/>
            <person name="Echenique V."/>
        </authorList>
    </citation>
    <scope>NUCLEOTIDE SEQUENCE [LARGE SCALE GENOMIC DNA]</scope>
    <source>
        <strain evidence="5">cv. Victoria</strain>
        <tissue evidence="4">Leaf</tissue>
    </source>
</reference>
<dbReference type="InterPro" id="IPR047109">
    <property type="entry name" value="CAD-like"/>
</dbReference>
<sequence length="110" mass="11269">MTRHGLNLHGKRLGIVGLGGERHCGGDTEQVRAVVAGTMDGVTDTMSAWHPIAPLLALLKPMGPLELPIAAIGPGGKGVAGSLVGGVAECQAMLDFAGRHSIGAEVEPWR</sequence>
<keyword evidence="3" id="KW-0560">Oxidoreductase</keyword>